<reference evidence="2" key="1">
    <citation type="submission" date="2016-10" db="EMBL/GenBank/DDBJ databases">
        <title>Complete mitochondrial genomes of 50 helminths species.</title>
        <authorList>
            <person name="Kikuchi T."/>
            <person name="Holroyd N."/>
            <person name="Berriman M."/>
        </authorList>
    </citation>
    <scope>NUCLEOTIDE SEQUENCE</scope>
</reference>
<geneLocation type="mitochondrion" evidence="2"/>
<organism evidence="2">
    <name type="scientific">Heligmosomoides polygyrus</name>
    <name type="common">Parasitic roundworm</name>
    <dbReference type="NCBI Taxonomy" id="6339"/>
    <lineage>
        <taxon>Eukaryota</taxon>
        <taxon>Metazoa</taxon>
        <taxon>Ecdysozoa</taxon>
        <taxon>Nematoda</taxon>
        <taxon>Chromadorea</taxon>
        <taxon>Rhabditida</taxon>
        <taxon>Rhabditina</taxon>
        <taxon>Rhabditomorpha</taxon>
        <taxon>Strongyloidea</taxon>
        <taxon>Heligmosomidae</taxon>
        <taxon>Heligmosomoides</taxon>
    </lineage>
</organism>
<gene>
    <name evidence="2" type="primary">ND4L</name>
</gene>
<keyword evidence="1" id="KW-0472">Membrane</keyword>
<keyword evidence="1" id="KW-1133">Transmembrane helix</keyword>
<evidence type="ECO:0000256" key="1">
    <source>
        <dbReference type="SAM" id="Phobius"/>
    </source>
</evidence>
<dbReference type="Gene3D" id="1.10.287.3510">
    <property type="match status" value="1"/>
</dbReference>
<keyword evidence="1" id="KW-0812">Transmembrane</keyword>
<evidence type="ECO:0000313" key="2">
    <source>
        <dbReference type="EMBL" id="BAV82745.1"/>
    </source>
</evidence>
<keyword evidence="2" id="KW-0496">Mitochondrion</keyword>
<dbReference type="AlphaFoldDB" id="A0A1E1GIQ2"/>
<name>A0A1E1GIQ2_HELPZ</name>
<feature type="transmembrane region" description="Helical" evidence="1">
    <location>
        <begin position="46"/>
        <end position="70"/>
    </location>
</feature>
<accession>A0A1E1GIQ2</accession>
<sequence>MIFLFISLLMLFFKWYRLIFILIALEFMMMSLFVKLMSVVSGMMFFYFMCFSVISSILGMVIMVGCMKFYGDDYCIY</sequence>
<dbReference type="EMBL" id="AP017688">
    <property type="protein sequence ID" value="BAV82745.1"/>
    <property type="molecule type" value="Genomic_DNA"/>
</dbReference>
<protein>
    <submittedName>
        <fullName evidence="2">NADH dehydrogenase subunit 4L</fullName>
    </submittedName>
</protein>
<proteinExistence type="predicted"/>